<feature type="region of interest" description="Disordered" evidence="1">
    <location>
        <begin position="1"/>
        <end position="124"/>
    </location>
</feature>
<evidence type="ECO:0000256" key="1">
    <source>
        <dbReference type="SAM" id="MobiDB-lite"/>
    </source>
</evidence>
<name>A0A2R5GIM4_9STRA</name>
<evidence type="ECO:0000313" key="2">
    <source>
        <dbReference type="EMBL" id="GBG30455.1"/>
    </source>
</evidence>
<evidence type="ECO:0000313" key="3">
    <source>
        <dbReference type="Proteomes" id="UP000241890"/>
    </source>
</evidence>
<dbReference type="EMBL" id="BEYU01000076">
    <property type="protein sequence ID" value="GBG30455.1"/>
    <property type="molecule type" value="Genomic_DNA"/>
</dbReference>
<proteinExistence type="predicted"/>
<dbReference type="InParanoid" id="A0A2R5GIM4"/>
<dbReference type="AlphaFoldDB" id="A0A2R5GIM4"/>
<protein>
    <submittedName>
        <fullName evidence="2">Uncharacterized protein</fullName>
    </submittedName>
</protein>
<dbReference type="OrthoDB" id="9973624at2759"/>
<accession>A0A2R5GIM4</accession>
<comment type="caution">
    <text evidence="2">The sequence shown here is derived from an EMBL/GenBank/DDBJ whole genome shotgun (WGS) entry which is preliminary data.</text>
</comment>
<gene>
    <name evidence="2" type="ORF">FCC1311_066742</name>
</gene>
<feature type="compositionally biased region" description="Low complexity" evidence="1">
    <location>
        <begin position="90"/>
        <end position="124"/>
    </location>
</feature>
<keyword evidence="3" id="KW-1185">Reference proteome</keyword>
<sequence>MSDLPFLWTARQNTVPPEELGLGSSSSSSRPGASQAAPVAAQPSPPPSSTSGTRDPLAAAAAAASATTAARAASKTAAPLNTSTPPAKDASTPSQSSPAPQRDAAPSSSTPASASASASASSLASSPTLLTATTPIAELRAPSSWQGDLVVATRLHFAEATKEDVDVKVLGGFLRCALAIADTVVIAVGASPGTVDKIRALVNAAQTSARQQHQGGKQVHVLPVSPWGKFVPALNALTSFAANHGFKYICFQSLEVDVPPDVIRALVAQLQLGDTLVAGAAFPNDHLFSSGWHVLNGRTSPWNTLAVWAVGKLALTGFSLVAEGLPHEGISAGVEEVSTISILQRIMPRQAKAKLLLHRALLRADTWRTDFQGDEARRDWHRKKMQSKIDRPAAQLDALGIDPGIVQHISLEP</sequence>
<reference evidence="2 3" key="1">
    <citation type="submission" date="2017-12" db="EMBL/GenBank/DDBJ databases">
        <title>Sequencing, de novo assembly and annotation of complete genome of a new Thraustochytrid species, strain FCC1311.</title>
        <authorList>
            <person name="Sedici K."/>
            <person name="Godart F."/>
            <person name="Aiese Cigliano R."/>
            <person name="Sanseverino W."/>
            <person name="Barakat M."/>
            <person name="Ortet P."/>
            <person name="Marechal E."/>
            <person name="Cagnac O."/>
            <person name="Amato A."/>
        </authorList>
    </citation>
    <scope>NUCLEOTIDE SEQUENCE [LARGE SCALE GENOMIC DNA]</scope>
</reference>
<dbReference type="Proteomes" id="UP000241890">
    <property type="component" value="Unassembled WGS sequence"/>
</dbReference>
<feature type="compositionally biased region" description="Low complexity" evidence="1">
    <location>
        <begin position="24"/>
        <end position="42"/>
    </location>
</feature>
<organism evidence="2 3">
    <name type="scientific">Hondaea fermentalgiana</name>
    <dbReference type="NCBI Taxonomy" id="2315210"/>
    <lineage>
        <taxon>Eukaryota</taxon>
        <taxon>Sar</taxon>
        <taxon>Stramenopiles</taxon>
        <taxon>Bigyra</taxon>
        <taxon>Labyrinthulomycetes</taxon>
        <taxon>Thraustochytrida</taxon>
        <taxon>Thraustochytriidae</taxon>
        <taxon>Hondaea</taxon>
    </lineage>
</organism>
<feature type="compositionally biased region" description="Low complexity" evidence="1">
    <location>
        <begin position="49"/>
        <end position="78"/>
    </location>
</feature>